<evidence type="ECO:0000256" key="1">
    <source>
        <dbReference type="SAM" id="Phobius"/>
    </source>
</evidence>
<sequence length="59" mass="7311">MSCFLSESFLKERLWYCNLPSVPEHYSWISPRHSPLFNVLVFHFYFLWILFVCFERICM</sequence>
<feature type="transmembrane region" description="Helical" evidence="1">
    <location>
        <begin position="36"/>
        <end position="54"/>
    </location>
</feature>
<dbReference type="EMBL" id="CH473964">
    <property type="protein sequence ID" value="EDM01438.1"/>
    <property type="molecule type" value="Genomic_DNA"/>
</dbReference>
<keyword evidence="1" id="KW-0812">Transmembrane</keyword>
<keyword evidence="1" id="KW-0472">Membrane</keyword>
<organism evidence="2 3">
    <name type="scientific">Rattus norvegicus</name>
    <name type="common">Rat</name>
    <dbReference type="NCBI Taxonomy" id="10116"/>
    <lineage>
        <taxon>Eukaryota</taxon>
        <taxon>Metazoa</taxon>
        <taxon>Chordata</taxon>
        <taxon>Craniata</taxon>
        <taxon>Vertebrata</taxon>
        <taxon>Euteleostomi</taxon>
        <taxon>Mammalia</taxon>
        <taxon>Eutheria</taxon>
        <taxon>Euarchontoglires</taxon>
        <taxon>Glires</taxon>
        <taxon>Rodentia</taxon>
        <taxon>Myomorpha</taxon>
        <taxon>Muroidea</taxon>
        <taxon>Muridae</taxon>
        <taxon>Murinae</taxon>
        <taxon>Rattus</taxon>
    </lineage>
</organism>
<dbReference type="Proteomes" id="UP000234681">
    <property type="component" value="Chromosome 4"/>
</dbReference>
<dbReference type="AlphaFoldDB" id="A6IN01"/>
<name>A6IN01_RAT</name>
<evidence type="ECO:0000313" key="2">
    <source>
        <dbReference type="EMBL" id="EDM01438.1"/>
    </source>
</evidence>
<accession>A6IN01</accession>
<protein>
    <submittedName>
        <fullName evidence="2">RCG63414</fullName>
    </submittedName>
</protein>
<keyword evidence="1" id="KW-1133">Transmembrane helix</keyword>
<reference evidence="2 3" key="1">
    <citation type="submission" date="2005-09" db="EMBL/GenBank/DDBJ databases">
        <authorList>
            <person name="Mural R.J."/>
            <person name="Li P.W."/>
            <person name="Adams M.D."/>
            <person name="Amanatides P.G."/>
            <person name="Baden-Tillson H."/>
            <person name="Barnstead M."/>
            <person name="Chin S.H."/>
            <person name="Dew I."/>
            <person name="Evans C.A."/>
            <person name="Ferriera S."/>
            <person name="Flanigan M."/>
            <person name="Fosler C."/>
            <person name="Glodek A."/>
            <person name="Gu Z."/>
            <person name="Holt R.A."/>
            <person name="Jennings D."/>
            <person name="Kraft C.L."/>
            <person name="Lu F."/>
            <person name="Nguyen T."/>
            <person name="Nusskern D.R."/>
            <person name="Pfannkoch C.M."/>
            <person name="Sitter C."/>
            <person name="Sutton G.G."/>
            <person name="Venter J.C."/>
            <person name="Wang Z."/>
            <person name="Woodage T."/>
            <person name="Zheng X.H."/>
            <person name="Zhong F."/>
        </authorList>
    </citation>
    <scope>NUCLEOTIDE SEQUENCE [LARGE SCALE GENOMIC DNA]</scope>
    <source>
        <strain>BN</strain>
        <strain evidence="3">Sprague-Dawley</strain>
    </source>
</reference>
<evidence type="ECO:0000313" key="3">
    <source>
        <dbReference type="Proteomes" id="UP000234681"/>
    </source>
</evidence>
<gene>
    <name evidence="2" type="ORF">rCG_63414</name>
</gene>
<proteinExistence type="predicted"/>